<dbReference type="RefSeq" id="WP_146749757.1">
    <property type="nucleotide sequence ID" value="NZ_CADFFP010000010.1"/>
</dbReference>
<dbReference type="AlphaFoldDB" id="A0A329CL26"/>
<protein>
    <submittedName>
        <fullName evidence="2">Uncharacterized protein</fullName>
    </submittedName>
</protein>
<sequence>MFSSASCSHANSWSGHLLPEPHQPEPARPSAPVSIHVSTERRYPHASDSTPQLLLPAAYISRPSGKLRPDLVHPGVRIDEKGRRFVGDGKNTYAVRYDRDHRTERVYQPADPIKPGIPVRLNVNGEYRRHDDLGLKGGSPLRQFESRLAGLHGERRARVAEVRQAQRDLDLLDAEIRRRQQPDMRLQHRRDFELRCRDASQRSVEAVDVSINNVRQEIMECKQHLQNELRQQQTLREQGGRKERNIEFDVNFLQTLINVNSRSTEEQRTSLGKLRDDLGRVQTENRTLDDRIRTLNQDLADLNRL</sequence>
<dbReference type="OrthoDB" id="9007202at2"/>
<feature type="region of interest" description="Disordered" evidence="1">
    <location>
        <begin position="1"/>
        <end position="49"/>
    </location>
</feature>
<proteinExistence type="predicted"/>
<evidence type="ECO:0000313" key="2">
    <source>
        <dbReference type="EMBL" id="RAS34462.1"/>
    </source>
</evidence>
<organism evidence="2 3">
    <name type="scientific">Paraburkholderia bryophila</name>
    <dbReference type="NCBI Taxonomy" id="420952"/>
    <lineage>
        <taxon>Bacteria</taxon>
        <taxon>Pseudomonadati</taxon>
        <taxon>Pseudomonadota</taxon>
        <taxon>Betaproteobacteria</taxon>
        <taxon>Burkholderiales</taxon>
        <taxon>Burkholderiaceae</taxon>
        <taxon>Paraburkholderia</taxon>
    </lineage>
</organism>
<comment type="caution">
    <text evidence="2">The sequence shown here is derived from an EMBL/GenBank/DDBJ whole genome shotgun (WGS) entry which is preliminary data.</text>
</comment>
<feature type="compositionally biased region" description="Low complexity" evidence="1">
    <location>
        <begin position="1"/>
        <end position="14"/>
    </location>
</feature>
<reference evidence="2 3" key="1">
    <citation type="submission" date="2018-06" db="EMBL/GenBank/DDBJ databases">
        <title>Genomic Encyclopedia of Type Strains, Phase III (KMG-III): the genomes of soil and plant-associated and newly described type strains.</title>
        <authorList>
            <person name="Whitman W."/>
        </authorList>
    </citation>
    <scope>NUCLEOTIDE SEQUENCE [LARGE SCALE GENOMIC DNA]</scope>
    <source>
        <strain evidence="2 3">LMG 23644</strain>
    </source>
</reference>
<evidence type="ECO:0000256" key="1">
    <source>
        <dbReference type="SAM" id="MobiDB-lite"/>
    </source>
</evidence>
<name>A0A329CL26_9BURK</name>
<dbReference type="EMBL" id="QLTK01000006">
    <property type="protein sequence ID" value="RAS34462.1"/>
    <property type="molecule type" value="Genomic_DNA"/>
</dbReference>
<gene>
    <name evidence="2" type="ORF">BX591_106143</name>
</gene>
<evidence type="ECO:0000313" key="3">
    <source>
        <dbReference type="Proteomes" id="UP000248918"/>
    </source>
</evidence>
<dbReference type="Proteomes" id="UP000248918">
    <property type="component" value="Unassembled WGS sequence"/>
</dbReference>
<accession>A0A329CL26</accession>